<organism evidence="1 2">
    <name type="scientific">Meloidogyne enterolobii</name>
    <name type="common">Root-knot nematode worm</name>
    <name type="synonym">Meloidogyne mayaguensis</name>
    <dbReference type="NCBI Taxonomy" id="390850"/>
    <lineage>
        <taxon>Eukaryota</taxon>
        <taxon>Metazoa</taxon>
        <taxon>Ecdysozoa</taxon>
        <taxon>Nematoda</taxon>
        <taxon>Chromadorea</taxon>
        <taxon>Rhabditida</taxon>
        <taxon>Tylenchina</taxon>
        <taxon>Tylenchomorpha</taxon>
        <taxon>Tylenchoidea</taxon>
        <taxon>Meloidogynidae</taxon>
        <taxon>Meloidogyninae</taxon>
        <taxon>Meloidogyne</taxon>
    </lineage>
</organism>
<dbReference type="EMBL" id="CAVMJV010000016">
    <property type="protein sequence ID" value="CAK5057604.1"/>
    <property type="molecule type" value="Genomic_DNA"/>
</dbReference>
<reference evidence="1" key="1">
    <citation type="submission" date="2023-11" db="EMBL/GenBank/DDBJ databases">
        <authorList>
            <person name="Poullet M."/>
        </authorList>
    </citation>
    <scope>NUCLEOTIDE SEQUENCE</scope>
    <source>
        <strain evidence="1">E1834</strain>
    </source>
</reference>
<comment type="caution">
    <text evidence="1">The sequence shown here is derived from an EMBL/GenBank/DDBJ whole genome shotgun (WGS) entry which is preliminary data.</text>
</comment>
<sequence>MSSNHIFLSSLNSIKIKLGEFSLGIFMIIFNRSFFPSLSTKFQRLPLQFPLQFSTYLLNKTSQRRLNSMSPDPSKHIPSKIAREAGDSIWVEFVTLATETKAVNLGQGFTNDAIPPLLSKHLQDVAKSPERIDNHQYTRGYGHQRLVNVLSQLYSQLLGVEINSQTDILITVGAYLSLYYAFIGWLNPGDEVIIFEPAYDSYVSQIKMAGAIPIPVVLELDPNATSSAGYVLNINVVKSKITPKTKMIVLNNPNNPTGKLYTRSELEQLAKIAIENDLIVLTDEVYEWMVYPGGEMIRFASLPGMYERTITIGSAGKVFSATGWKTGWSIGPKWLLEPMKKIHENCVFACPTPIQEALARSFEEELLLWKEGKFNQSYLKNGIIAELLPKRDLLAKYLKSAGFRPIIPDAGYFMIADFSHLDGSSSFLANRKSENGEGIDYDFCRWLCREKKLAGIPPSAFYSPQNRQGNDHYIRLCFFKKDETLQQAIQILGDSFGAHK</sequence>
<protein>
    <submittedName>
        <fullName evidence="1">Uncharacterized protein</fullName>
    </submittedName>
</protein>
<proteinExistence type="predicted"/>
<name>A0ACB0YQH2_MELEN</name>
<gene>
    <name evidence="1" type="ORF">MENTE1834_LOCUS15244</name>
</gene>
<evidence type="ECO:0000313" key="2">
    <source>
        <dbReference type="Proteomes" id="UP001497535"/>
    </source>
</evidence>
<accession>A0ACB0YQH2</accession>
<dbReference type="Proteomes" id="UP001497535">
    <property type="component" value="Unassembled WGS sequence"/>
</dbReference>
<evidence type="ECO:0000313" key="1">
    <source>
        <dbReference type="EMBL" id="CAK5057604.1"/>
    </source>
</evidence>
<keyword evidence="2" id="KW-1185">Reference proteome</keyword>